<gene>
    <name evidence="3" type="ORF">CALMAC_LOCUS9404</name>
</gene>
<evidence type="ECO:0000313" key="4">
    <source>
        <dbReference type="Proteomes" id="UP000410492"/>
    </source>
</evidence>
<evidence type="ECO:0000256" key="2">
    <source>
        <dbReference type="SAM" id="Phobius"/>
    </source>
</evidence>
<dbReference type="AlphaFoldDB" id="A0A653CII5"/>
<name>A0A653CII5_CALMS</name>
<feature type="non-terminal residue" evidence="3">
    <location>
        <position position="1"/>
    </location>
</feature>
<feature type="transmembrane region" description="Helical" evidence="2">
    <location>
        <begin position="20"/>
        <end position="39"/>
    </location>
</feature>
<feature type="non-terminal residue" evidence="3">
    <location>
        <position position="156"/>
    </location>
</feature>
<keyword evidence="2" id="KW-1133">Transmembrane helix</keyword>
<feature type="compositionally biased region" description="Low complexity" evidence="1">
    <location>
        <begin position="91"/>
        <end position="100"/>
    </location>
</feature>
<evidence type="ECO:0000313" key="3">
    <source>
        <dbReference type="EMBL" id="VEN47721.1"/>
    </source>
</evidence>
<feature type="region of interest" description="Disordered" evidence="1">
    <location>
        <begin position="79"/>
        <end position="156"/>
    </location>
</feature>
<evidence type="ECO:0000256" key="1">
    <source>
        <dbReference type="SAM" id="MobiDB-lite"/>
    </source>
</evidence>
<keyword evidence="2" id="KW-0812">Transmembrane</keyword>
<keyword evidence="2" id="KW-0472">Membrane</keyword>
<proteinExistence type="predicted"/>
<dbReference type="EMBL" id="CAACVG010007944">
    <property type="protein sequence ID" value="VEN47721.1"/>
    <property type="molecule type" value="Genomic_DNA"/>
</dbReference>
<accession>A0A653CII5</accession>
<keyword evidence="4" id="KW-1185">Reference proteome</keyword>
<dbReference type="Proteomes" id="UP000410492">
    <property type="component" value="Unassembled WGS sequence"/>
</dbReference>
<feature type="compositionally biased region" description="Acidic residues" evidence="1">
    <location>
        <begin position="101"/>
        <end position="116"/>
    </location>
</feature>
<reference evidence="3 4" key="1">
    <citation type="submission" date="2019-01" db="EMBL/GenBank/DDBJ databases">
        <authorList>
            <person name="Sayadi A."/>
        </authorList>
    </citation>
    <scope>NUCLEOTIDE SEQUENCE [LARGE SCALE GENOMIC DNA]</scope>
</reference>
<dbReference type="OrthoDB" id="6799571at2759"/>
<sequence>VQSPNIPSTAPDPSRCRSYLSLRFSAISVTSQCYFLFVMPKSSRKRRRSPTPSSISVSREEKNPILEVLQRLERRMDVLERDHKKRPRVLSESSQESSDSVGEEEPDVADCSDAEYIEGPIADLTQPGDLGSQASSSLHPEMLSIIGDEGGSSKDY</sequence>
<protein>
    <submittedName>
        <fullName evidence="3">Uncharacterized protein</fullName>
    </submittedName>
</protein>
<organism evidence="3 4">
    <name type="scientific">Callosobruchus maculatus</name>
    <name type="common">Southern cowpea weevil</name>
    <name type="synonym">Pulse bruchid</name>
    <dbReference type="NCBI Taxonomy" id="64391"/>
    <lineage>
        <taxon>Eukaryota</taxon>
        <taxon>Metazoa</taxon>
        <taxon>Ecdysozoa</taxon>
        <taxon>Arthropoda</taxon>
        <taxon>Hexapoda</taxon>
        <taxon>Insecta</taxon>
        <taxon>Pterygota</taxon>
        <taxon>Neoptera</taxon>
        <taxon>Endopterygota</taxon>
        <taxon>Coleoptera</taxon>
        <taxon>Polyphaga</taxon>
        <taxon>Cucujiformia</taxon>
        <taxon>Chrysomeloidea</taxon>
        <taxon>Chrysomelidae</taxon>
        <taxon>Bruchinae</taxon>
        <taxon>Bruchini</taxon>
        <taxon>Callosobruchus</taxon>
    </lineage>
</organism>